<evidence type="ECO:0000256" key="1">
    <source>
        <dbReference type="ARBA" id="ARBA00023015"/>
    </source>
</evidence>
<evidence type="ECO:0000313" key="5">
    <source>
        <dbReference type="Proteomes" id="UP000825701"/>
    </source>
</evidence>
<keyword evidence="1" id="KW-0805">Transcription regulation</keyword>
<sequence>MIHARDLLSSPDLPVSHVAPAVGCHTPSAFASSYQKATGATPSAFRQAL</sequence>
<dbReference type="Gene3D" id="1.10.10.60">
    <property type="entry name" value="Homeodomain-like"/>
    <property type="match status" value="1"/>
</dbReference>
<dbReference type="GO" id="GO:0043565">
    <property type="term" value="F:sequence-specific DNA binding"/>
    <property type="evidence" value="ECO:0007669"/>
    <property type="project" value="InterPro"/>
</dbReference>
<dbReference type="GO" id="GO:0003700">
    <property type="term" value="F:DNA-binding transcription factor activity"/>
    <property type="evidence" value="ECO:0007669"/>
    <property type="project" value="InterPro"/>
</dbReference>
<dbReference type="KEGG" id="cmet:K6K41_20120"/>
<keyword evidence="2" id="KW-0804">Transcription</keyword>
<dbReference type="InterPro" id="IPR009057">
    <property type="entry name" value="Homeodomain-like_sf"/>
</dbReference>
<dbReference type="Proteomes" id="UP000825701">
    <property type="component" value="Chromosome"/>
</dbReference>
<proteinExistence type="predicted"/>
<organism evidence="4 5">
    <name type="scientific">Chenggangzhangella methanolivorans</name>
    <dbReference type="NCBI Taxonomy" id="1437009"/>
    <lineage>
        <taxon>Bacteria</taxon>
        <taxon>Pseudomonadati</taxon>
        <taxon>Pseudomonadota</taxon>
        <taxon>Alphaproteobacteria</taxon>
        <taxon>Hyphomicrobiales</taxon>
        <taxon>Methylopilaceae</taxon>
        <taxon>Chenggangzhangella</taxon>
    </lineage>
</organism>
<dbReference type="EMBL" id="CP081869">
    <property type="protein sequence ID" value="QZN99129.1"/>
    <property type="molecule type" value="Genomic_DNA"/>
</dbReference>
<gene>
    <name evidence="4" type="ORF">K6K41_20120</name>
</gene>
<dbReference type="Pfam" id="PF12833">
    <property type="entry name" value="HTH_18"/>
    <property type="match status" value="1"/>
</dbReference>
<dbReference type="InterPro" id="IPR018060">
    <property type="entry name" value="HTH_AraC"/>
</dbReference>
<dbReference type="AlphaFoldDB" id="A0A9E6R899"/>
<name>A0A9E6R899_9HYPH</name>
<feature type="domain" description="HTH araC/xylS-type" evidence="3">
    <location>
        <begin position="1"/>
        <end position="47"/>
    </location>
</feature>
<evidence type="ECO:0000313" key="4">
    <source>
        <dbReference type="EMBL" id="QZN99129.1"/>
    </source>
</evidence>
<accession>A0A9E6R899</accession>
<evidence type="ECO:0000256" key="2">
    <source>
        <dbReference type="ARBA" id="ARBA00023163"/>
    </source>
</evidence>
<protein>
    <submittedName>
        <fullName evidence="4">Helix-turn-helix domain-containing protein</fullName>
    </submittedName>
</protein>
<dbReference type="SUPFAM" id="SSF46689">
    <property type="entry name" value="Homeodomain-like"/>
    <property type="match status" value="1"/>
</dbReference>
<reference evidence="4" key="1">
    <citation type="submission" date="2021-08" db="EMBL/GenBank/DDBJ databases">
        <authorList>
            <person name="Zhang H."/>
            <person name="Xu M."/>
            <person name="Yu Z."/>
            <person name="Yang L."/>
            <person name="Cai Y."/>
        </authorList>
    </citation>
    <scope>NUCLEOTIDE SEQUENCE</scope>
    <source>
        <strain evidence="4">CHL1</strain>
    </source>
</reference>
<evidence type="ECO:0000259" key="3">
    <source>
        <dbReference type="Pfam" id="PF12833"/>
    </source>
</evidence>
<keyword evidence="5" id="KW-1185">Reference proteome</keyword>